<evidence type="ECO:0000313" key="2">
    <source>
        <dbReference type="Proteomes" id="UP000503313"/>
    </source>
</evidence>
<dbReference type="KEGG" id="adz:ADFLV_1437"/>
<organism evidence="1 2">
    <name type="scientific">Arcobacter defluvii</name>
    <dbReference type="NCBI Taxonomy" id="873191"/>
    <lineage>
        <taxon>Bacteria</taxon>
        <taxon>Pseudomonadati</taxon>
        <taxon>Campylobacterota</taxon>
        <taxon>Epsilonproteobacteria</taxon>
        <taxon>Campylobacterales</taxon>
        <taxon>Arcobacteraceae</taxon>
        <taxon>Arcobacter</taxon>
    </lineage>
</organism>
<dbReference type="AlphaFoldDB" id="A0AAE7BF74"/>
<dbReference type="Proteomes" id="UP000503313">
    <property type="component" value="Chromosome"/>
</dbReference>
<gene>
    <name evidence="1" type="ORF">ADFLV_1437</name>
</gene>
<dbReference type="Gene3D" id="3.10.450.620">
    <property type="entry name" value="JHP933, nucleotidyltransferase-like core domain"/>
    <property type="match status" value="1"/>
</dbReference>
<dbReference type="InterPro" id="IPR014942">
    <property type="entry name" value="AbiEii"/>
</dbReference>
<proteinExistence type="predicted"/>
<dbReference type="EMBL" id="CP053835">
    <property type="protein sequence ID" value="QKF77463.1"/>
    <property type="molecule type" value="Genomic_DNA"/>
</dbReference>
<protein>
    <submittedName>
        <fullName evidence="1">Nucleotidyltransferase, AbiEii toxin family</fullName>
    </submittedName>
</protein>
<keyword evidence="2" id="KW-1185">Reference proteome</keyword>
<evidence type="ECO:0000313" key="1">
    <source>
        <dbReference type="EMBL" id="QKF77463.1"/>
    </source>
</evidence>
<name>A0AAE7BF74_9BACT</name>
<dbReference type="Pfam" id="PF08843">
    <property type="entry name" value="AbiEii"/>
    <property type="match status" value="1"/>
</dbReference>
<reference evidence="1 2" key="1">
    <citation type="submission" date="2020-05" db="EMBL/GenBank/DDBJ databases">
        <title>Complete genome sequencing of Campylobacter and Arcobacter type strains.</title>
        <authorList>
            <person name="Miller W.G."/>
            <person name="Yee E."/>
        </authorList>
    </citation>
    <scope>NUCLEOTIDE SEQUENCE [LARGE SCALE GENOMIC DNA]</scope>
    <source>
        <strain evidence="1 2">LMG 25694</strain>
    </source>
</reference>
<accession>A0AAE7BF74</accession>
<dbReference type="RefSeq" id="WP_129011492.1">
    <property type="nucleotide sequence ID" value="NZ_CP053835.1"/>
</dbReference>
<sequence>MILHNDKETFNDLIETTAGVLGIPAVFIEKDYWVTYILNRLSKSTYKETAIFKGGTSLSKAYKIIDRFSEDIDLAIITDGKDGNAVKSLIKNIEKALLYENFEETITPQTSKGSKFRKTVHQYPKIIEGDFGHANENLILELNSFAKPHPFVSKTISSYIFDFLSTQSDEAKKLITDFQLEPFEINVLDYKRTFCEKISAVARASFESDEFYSQLKEKIRHFYDIYHLMQEDEIKAFLNSNDMNIMIENVREDDQKQFSSDWAIVKLHSTKIFENINILDELNSYYNSNFKTLVYSETLPNIEDIKAKFEELSKILKEKDL</sequence>